<gene>
    <name evidence="2" type="ORF">LEMA_P114400.1</name>
</gene>
<dbReference type="EMBL" id="FP929126">
    <property type="protein sequence ID" value="CBX95025.1"/>
    <property type="molecule type" value="Genomic_DNA"/>
</dbReference>
<dbReference type="AlphaFoldDB" id="E4ZUE6"/>
<reference evidence="3" key="1">
    <citation type="journal article" date="2011" name="Nat. Commun.">
        <title>Effector diversification within compartments of the Leptosphaeria maculans genome affected by Repeat-Induced Point mutations.</title>
        <authorList>
            <person name="Rouxel T."/>
            <person name="Grandaubert J."/>
            <person name="Hane J.K."/>
            <person name="Hoede C."/>
            <person name="van de Wouw A.P."/>
            <person name="Couloux A."/>
            <person name="Dominguez V."/>
            <person name="Anthouard V."/>
            <person name="Bally P."/>
            <person name="Bourras S."/>
            <person name="Cozijnsen A.J."/>
            <person name="Ciuffetti L.M."/>
            <person name="Degrave A."/>
            <person name="Dilmaghani A."/>
            <person name="Duret L."/>
            <person name="Fudal I."/>
            <person name="Goodwin S.B."/>
            <person name="Gout L."/>
            <person name="Glaser N."/>
            <person name="Linglin J."/>
            <person name="Kema G.H.J."/>
            <person name="Lapalu N."/>
            <person name="Lawrence C.B."/>
            <person name="May K."/>
            <person name="Meyer M."/>
            <person name="Ollivier B."/>
            <person name="Poulain J."/>
            <person name="Schoch C.L."/>
            <person name="Simon A."/>
            <person name="Spatafora J.W."/>
            <person name="Stachowiak A."/>
            <person name="Turgeon B.G."/>
            <person name="Tyler B.M."/>
            <person name="Vincent D."/>
            <person name="Weissenbach J."/>
            <person name="Amselem J."/>
            <person name="Quesneville H."/>
            <person name="Oliver R.P."/>
            <person name="Wincker P."/>
            <person name="Balesdent M.-H."/>
            <person name="Howlett B.J."/>
        </authorList>
    </citation>
    <scope>NUCLEOTIDE SEQUENCE [LARGE SCALE GENOMIC DNA]</scope>
    <source>
        <strain evidence="3">JN3 / isolate v23.1.3 / race Av1-4-5-6-7-8</strain>
    </source>
</reference>
<organism evidence="3">
    <name type="scientific">Leptosphaeria maculans (strain JN3 / isolate v23.1.3 / race Av1-4-5-6-7-8)</name>
    <name type="common">Blackleg fungus</name>
    <name type="synonym">Phoma lingam</name>
    <dbReference type="NCBI Taxonomy" id="985895"/>
    <lineage>
        <taxon>Eukaryota</taxon>
        <taxon>Fungi</taxon>
        <taxon>Dikarya</taxon>
        <taxon>Ascomycota</taxon>
        <taxon>Pezizomycotina</taxon>
        <taxon>Dothideomycetes</taxon>
        <taxon>Pleosporomycetidae</taxon>
        <taxon>Pleosporales</taxon>
        <taxon>Pleosporineae</taxon>
        <taxon>Leptosphaeriaceae</taxon>
        <taxon>Plenodomus</taxon>
        <taxon>Plenodomus lingam/Leptosphaeria maculans species complex</taxon>
    </lineage>
</organism>
<feature type="compositionally biased region" description="Pro residues" evidence="1">
    <location>
        <begin position="1"/>
        <end position="11"/>
    </location>
</feature>
<proteinExistence type="predicted"/>
<accession>E4ZUE6</accession>
<protein>
    <submittedName>
        <fullName evidence="2">Predicted protein</fullName>
    </submittedName>
</protein>
<feature type="region of interest" description="Disordered" evidence="1">
    <location>
        <begin position="1"/>
        <end position="24"/>
    </location>
</feature>
<evidence type="ECO:0000256" key="1">
    <source>
        <dbReference type="SAM" id="MobiDB-lite"/>
    </source>
</evidence>
<dbReference type="InParanoid" id="E4ZUE6"/>
<dbReference type="HOGENOM" id="CLU_1959969_0_0_1"/>
<evidence type="ECO:0000313" key="3">
    <source>
        <dbReference type="Proteomes" id="UP000002668"/>
    </source>
</evidence>
<evidence type="ECO:0000313" key="2">
    <source>
        <dbReference type="EMBL" id="CBX95025.1"/>
    </source>
</evidence>
<sequence length="128" mass="14019">MPPPNSPPLPHPSAKTAQPHPPIHIHSLQNTHQLTNSSYKQSQYHHNVLSHHYTLSPFSLFSNRCPNNLVTQPDSSPPTPCSGTPRSPARYHVAARATGVTSFVIGPFSTAIEAGEWGVVRTKVEVWT</sequence>
<keyword evidence="3" id="KW-1185">Reference proteome</keyword>
<name>E4ZUE6_LEPMJ</name>
<dbReference type="Proteomes" id="UP000002668">
    <property type="component" value="Genome"/>
</dbReference>
<dbReference type="VEuPathDB" id="FungiDB:LEMA_P114400.1"/>